<keyword evidence="2" id="KW-0812">Transmembrane</keyword>
<sequence>MNRLESKPLQTRNIVLGALFLCIGFTLLSLFTWAWWALLLGSIAAWLIVFKKDLFTIFTFPKHPWIILVGFVGYLILGIVVGTLANFLGFSWAGNPIANQLGSMLLKIPFMLMGEELLGIGILETARNKGLSLMSSSLLSALIFGLMHSFVYWDGSIFSTLLHVLLLQGVARLIFNSVYLKTNHSIWGSWLSHVLVDIVTLIF</sequence>
<evidence type="ECO:0000259" key="3">
    <source>
        <dbReference type="Pfam" id="PF02517"/>
    </source>
</evidence>
<feature type="transmembrane region" description="Helical" evidence="2">
    <location>
        <begin position="34"/>
        <end position="54"/>
    </location>
</feature>
<name>A0ABS3H9A0_9ENTE</name>
<evidence type="ECO:0000313" key="4">
    <source>
        <dbReference type="EMBL" id="MBO0449475.1"/>
    </source>
</evidence>
<feature type="domain" description="CAAX prenyl protease 2/Lysostaphin resistance protein A-like" evidence="3">
    <location>
        <begin position="101"/>
        <end position="198"/>
    </location>
</feature>
<keyword evidence="5" id="KW-1185">Reference proteome</keyword>
<dbReference type="InterPro" id="IPR003675">
    <property type="entry name" value="Rce1/LyrA-like_dom"/>
</dbReference>
<keyword evidence="4" id="KW-0645">Protease</keyword>
<comment type="similarity">
    <text evidence="1">Belongs to the UPF0177 family.</text>
</comment>
<protein>
    <submittedName>
        <fullName evidence="4">CPBP family intramembrane metalloprotease</fullName>
    </submittedName>
</protein>
<accession>A0ABS3H9A0</accession>
<keyword evidence="2" id="KW-1133">Transmembrane helix</keyword>
<dbReference type="EMBL" id="JAFLVT010000008">
    <property type="protein sequence ID" value="MBO0449475.1"/>
    <property type="molecule type" value="Genomic_DNA"/>
</dbReference>
<feature type="transmembrane region" description="Helical" evidence="2">
    <location>
        <begin position="66"/>
        <end position="92"/>
    </location>
</feature>
<dbReference type="Proteomes" id="UP000664256">
    <property type="component" value="Unassembled WGS sequence"/>
</dbReference>
<evidence type="ECO:0000313" key="5">
    <source>
        <dbReference type="Proteomes" id="UP000664256"/>
    </source>
</evidence>
<organism evidence="4 5">
    <name type="scientific">Candidatus Enterococcus myersii</name>
    <dbReference type="NCBI Taxonomy" id="2815322"/>
    <lineage>
        <taxon>Bacteria</taxon>
        <taxon>Bacillati</taxon>
        <taxon>Bacillota</taxon>
        <taxon>Bacilli</taxon>
        <taxon>Lactobacillales</taxon>
        <taxon>Enterococcaceae</taxon>
        <taxon>Enterococcus</taxon>
    </lineage>
</organism>
<evidence type="ECO:0000256" key="2">
    <source>
        <dbReference type="SAM" id="Phobius"/>
    </source>
</evidence>
<dbReference type="RefSeq" id="WP_206903580.1">
    <property type="nucleotide sequence ID" value="NZ_JAFLVT010000008.1"/>
</dbReference>
<evidence type="ECO:0000256" key="1">
    <source>
        <dbReference type="ARBA" id="ARBA00009067"/>
    </source>
</evidence>
<comment type="caution">
    <text evidence="4">The sequence shown here is derived from an EMBL/GenBank/DDBJ whole genome shotgun (WGS) entry which is preliminary data.</text>
</comment>
<proteinExistence type="inferred from homology"/>
<feature type="transmembrane region" description="Helical" evidence="2">
    <location>
        <begin position="104"/>
        <end position="123"/>
    </location>
</feature>
<dbReference type="GO" id="GO:0008237">
    <property type="term" value="F:metallopeptidase activity"/>
    <property type="evidence" value="ECO:0007669"/>
    <property type="project" value="UniProtKB-KW"/>
</dbReference>
<feature type="transmembrane region" description="Helical" evidence="2">
    <location>
        <begin position="130"/>
        <end position="151"/>
    </location>
</feature>
<keyword evidence="2" id="KW-0472">Membrane</keyword>
<gene>
    <name evidence="4" type="ORF">JZO76_07970</name>
</gene>
<dbReference type="Pfam" id="PF02517">
    <property type="entry name" value="Rce1-like"/>
    <property type="match status" value="1"/>
</dbReference>
<keyword evidence="4" id="KW-0482">Metalloprotease</keyword>
<keyword evidence="4" id="KW-0378">Hydrolase</keyword>
<reference evidence="4 5" key="1">
    <citation type="submission" date="2021-03" db="EMBL/GenBank/DDBJ databases">
        <title>Enterococcal diversity collection.</title>
        <authorList>
            <person name="Gilmore M.S."/>
            <person name="Schwartzman J."/>
            <person name="Van Tyne D."/>
            <person name="Martin M."/>
            <person name="Earl A.M."/>
            <person name="Manson A.L."/>
            <person name="Straub T."/>
            <person name="Salamzade R."/>
            <person name="Saavedra J."/>
            <person name="Lebreton F."/>
            <person name="Prichula J."/>
            <person name="Schaufler K."/>
            <person name="Gaca A."/>
            <person name="Sgardioli B."/>
            <person name="Wagenaar J."/>
            <person name="Strong T."/>
        </authorList>
    </citation>
    <scope>NUCLEOTIDE SEQUENCE [LARGE SCALE GENOMIC DNA]</scope>
    <source>
        <strain evidence="4 5">MJM12</strain>
    </source>
</reference>
<feature type="transmembrane region" description="Helical" evidence="2">
    <location>
        <begin position="12"/>
        <end position="28"/>
    </location>
</feature>
<feature type="transmembrane region" description="Helical" evidence="2">
    <location>
        <begin position="157"/>
        <end position="175"/>
    </location>
</feature>